<protein>
    <submittedName>
        <fullName evidence="1">Uncharacterized protein</fullName>
    </submittedName>
</protein>
<dbReference type="OrthoDB" id="6141102at2759"/>
<keyword evidence="2" id="KW-1185">Reference proteome</keyword>
<accession>A0A7J8VNH0</accession>
<gene>
    <name evidence="1" type="ORF">Goklo_004075</name>
</gene>
<sequence>MLVYLDVLRVARIDLEVVIVLKVNAEVVSVHALLRTGNVIRMFVEIAGSGELWL</sequence>
<organism evidence="1 2">
    <name type="scientific">Gossypium klotzschianum</name>
    <dbReference type="NCBI Taxonomy" id="34286"/>
    <lineage>
        <taxon>Eukaryota</taxon>
        <taxon>Viridiplantae</taxon>
        <taxon>Streptophyta</taxon>
        <taxon>Embryophyta</taxon>
        <taxon>Tracheophyta</taxon>
        <taxon>Spermatophyta</taxon>
        <taxon>Magnoliopsida</taxon>
        <taxon>eudicotyledons</taxon>
        <taxon>Gunneridae</taxon>
        <taxon>Pentapetalae</taxon>
        <taxon>rosids</taxon>
        <taxon>malvids</taxon>
        <taxon>Malvales</taxon>
        <taxon>Malvaceae</taxon>
        <taxon>Malvoideae</taxon>
        <taxon>Gossypium</taxon>
    </lineage>
</organism>
<evidence type="ECO:0000313" key="2">
    <source>
        <dbReference type="Proteomes" id="UP000593573"/>
    </source>
</evidence>
<reference evidence="1 2" key="1">
    <citation type="journal article" date="2019" name="Genome Biol. Evol.">
        <title>Insights into the evolution of the New World diploid cottons (Gossypium, subgenus Houzingenia) based on genome sequencing.</title>
        <authorList>
            <person name="Grover C.E."/>
            <person name="Arick M.A. 2nd"/>
            <person name="Thrash A."/>
            <person name="Conover J.L."/>
            <person name="Sanders W.S."/>
            <person name="Peterson D.G."/>
            <person name="Frelichowski J.E."/>
            <person name="Scheffler J.A."/>
            <person name="Scheffler B.E."/>
            <person name="Wendel J.F."/>
        </authorList>
    </citation>
    <scope>NUCLEOTIDE SEQUENCE [LARGE SCALE GENOMIC DNA]</scope>
    <source>
        <strain evidence="1">57</strain>
        <tissue evidence="1">Leaf</tissue>
    </source>
</reference>
<proteinExistence type="predicted"/>
<name>A0A7J8VNH0_9ROSI</name>
<dbReference type="AlphaFoldDB" id="A0A7J8VNH0"/>
<dbReference type="Proteomes" id="UP000593573">
    <property type="component" value="Unassembled WGS sequence"/>
</dbReference>
<dbReference type="EMBL" id="JABFAB010000011">
    <property type="protein sequence ID" value="MBA0663999.1"/>
    <property type="molecule type" value="Genomic_DNA"/>
</dbReference>
<comment type="caution">
    <text evidence="1">The sequence shown here is derived from an EMBL/GenBank/DDBJ whole genome shotgun (WGS) entry which is preliminary data.</text>
</comment>
<evidence type="ECO:0000313" key="1">
    <source>
        <dbReference type="EMBL" id="MBA0663999.1"/>
    </source>
</evidence>